<evidence type="ECO:0008006" key="3">
    <source>
        <dbReference type="Google" id="ProtNLM"/>
    </source>
</evidence>
<organism evidence="1 2">
    <name type="scientific">SAR86 cluster bacterium BACL1 MAG-120920-bin57</name>
    <dbReference type="NCBI Taxonomy" id="1655571"/>
    <lineage>
        <taxon>Bacteria</taxon>
        <taxon>Pseudomonadati</taxon>
        <taxon>Pseudomonadota</taxon>
        <taxon>Gammaproteobacteria</taxon>
        <taxon>SAR86 cluster</taxon>
    </lineage>
</organism>
<gene>
    <name evidence="1" type="ORF">ABR63_02950</name>
</gene>
<dbReference type="SUPFAM" id="SSF54427">
    <property type="entry name" value="NTF2-like"/>
    <property type="match status" value="1"/>
</dbReference>
<dbReference type="Proteomes" id="UP000050874">
    <property type="component" value="Unassembled WGS sequence"/>
</dbReference>
<reference evidence="2" key="1">
    <citation type="submission" date="2015-10" db="EMBL/GenBank/DDBJ databases">
        <title>Metagenome-Assembled Genomes uncover a global brackish microbiome.</title>
        <authorList>
            <person name="Hugerth L.W."/>
            <person name="Larsson J."/>
            <person name="Alneberg J."/>
            <person name="Lindh M.V."/>
            <person name="Legrand C."/>
            <person name="Pinhassi J."/>
            <person name="Andersson A."/>
        </authorList>
    </citation>
    <scope>NUCLEOTIDE SEQUENCE [LARGE SCALE GENOMIC DNA]</scope>
</reference>
<proteinExistence type="predicted"/>
<dbReference type="AlphaFoldDB" id="A0A0R2PXX4"/>
<dbReference type="InterPro" id="IPR032710">
    <property type="entry name" value="NTF2-like_dom_sf"/>
</dbReference>
<dbReference type="EMBL" id="LIAV01000033">
    <property type="protein sequence ID" value="KRO41037.1"/>
    <property type="molecule type" value="Genomic_DNA"/>
</dbReference>
<sequence length="132" mass="15399">MSQTKKFLEQWYQGYRSEDPNFLELILDESVVFTSPIVFKPIQGKEMTKMYLMGAGITFNMDKFSYVREVVDGLDTILEFETFIDDIAVNGVDMIRWNEEGKIVDFKVMVRPLQAIHILQQKMSEALESFKP</sequence>
<evidence type="ECO:0000313" key="1">
    <source>
        <dbReference type="EMBL" id="KRO41037.1"/>
    </source>
</evidence>
<protein>
    <recommendedName>
        <fullName evidence="3">SnoaL-like domain-containing protein</fullName>
    </recommendedName>
</protein>
<comment type="caution">
    <text evidence="1">The sequence shown here is derived from an EMBL/GenBank/DDBJ whole genome shotgun (WGS) entry which is preliminary data.</text>
</comment>
<name>A0A0R2PXX4_9GAMM</name>
<dbReference type="Gene3D" id="3.10.450.50">
    <property type="match status" value="1"/>
</dbReference>
<evidence type="ECO:0000313" key="2">
    <source>
        <dbReference type="Proteomes" id="UP000050874"/>
    </source>
</evidence>
<accession>A0A0R2PXX4</accession>